<dbReference type="RefSeq" id="XP_003319394.2">
    <property type="nucleotide sequence ID" value="XM_003319346.2"/>
</dbReference>
<sequence>MPEKLGTSSKNNVAPEECTVPQVSQGSRKKSPACMSNPVCQLGRSHPPGECTVPQVRETYKGDITGLSSAATKKRYQSPPKYKSKTEKRVAKTQRKLAKDSATIPHITYISPSEDVLSEKPLTTFPIHGKKTRNLVCSQGGVPNFIMETHSFAEAPSPTFVTLSEIVSDLYMMALNRQDNKSNSNLLNGRMRGIGFRQGTDDNKSGGTYARKHGIKEEDSISDSALWKKLEFHNEFIAGRIKSLSQSAWQKNHQISLEHQIPNWSQEEWRGFTNEHNFAGNVMVTFNDFFNEVHADRGDLNPWTYGIFSYIDKKTGKPIPPPSNEKGHGLHFTRHAAIIDFAHANGIVEVLWQTTQFEHHTTPPPPFSSNN</sequence>
<dbReference type="KEGG" id="pgr:PGTG_01568"/>
<dbReference type="InParanoid" id="E3JSK2"/>
<accession>E3JSK2</accession>
<feature type="domain" description="Tet-like 2OG-Fe(II) oxygenase" evidence="2">
    <location>
        <begin position="180"/>
        <end position="364"/>
    </location>
</feature>
<dbReference type="EMBL" id="DS178263">
    <property type="protein sequence ID" value="EFP74975.2"/>
    <property type="molecule type" value="Genomic_DNA"/>
</dbReference>
<dbReference type="HOGENOM" id="CLU_746250_0_0_1"/>
<reference evidence="4" key="2">
    <citation type="journal article" date="2011" name="Proc. Natl. Acad. Sci. U.S.A.">
        <title>Obligate biotrophy features unraveled by the genomic analysis of rust fungi.</title>
        <authorList>
            <person name="Duplessis S."/>
            <person name="Cuomo C.A."/>
            <person name="Lin Y.-C."/>
            <person name="Aerts A."/>
            <person name="Tisserant E."/>
            <person name="Veneault-Fourrey C."/>
            <person name="Joly D.L."/>
            <person name="Hacquard S."/>
            <person name="Amselem J."/>
            <person name="Cantarel B.L."/>
            <person name="Chiu R."/>
            <person name="Coutinho P.M."/>
            <person name="Feau N."/>
            <person name="Field M."/>
            <person name="Frey P."/>
            <person name="Gelhaye E."/>
            <person name="Goldberg J."/>
            <person name="Grabherr M.G."/>
            <person name="Kodira C.D."/>
            <person name="Kohler A."/>
            <person name="Kuees U."/>
            <person name="Lindquist E.A."/>
            <person name="Lucas S.M."/>
            <person name="Mago R."/>
            <person name="Mauceli E."/>
            <person name="Morin E."/>
            <person name="Murat C."/>
            <person name="Pangilinan J.L."/>
            <person name="Park R."/>
            <person name="Pearson M."/>
            <person name="Quesneville H."/>
            <person name="Rouhier N."/>
            <person name="Sakthikumar S."/>
            <person name="Salamov A.A."/>
            <person name="Schmutz J."/>
            <person name="Selles B."/>
            <person name="Shapiro H."/>
            <person name="Tanguay P."/>
            <person name="Tuskan G.A."/>
            <person name="Henrissat B."/>
            <person name="Van de Peer Y."/>
            <person name="Rouze P."/>
            <person name="Ellis J.G."/>
            <person name="Dodds P.N."/>
            <person name="Schein J.E."/>
            <person name="Zhong S."/>
            <person name="Hamelin R.C."/>
            <person name="Grigoriev I.V."/>
            <person name="Szabo L.J."/>
            <person name="Martin F."/>
        </authorList>
    </citation>
    <scope>NUCLEOTIDE SEQUENCE [LARGE SCALE GENOMIC DNA]</scope>
    <source>
        <strain evidence="4">CRL 75-36-700-3 / race SCCL</strain>
    </source>
</reference>
<dbReference type="OrthoDB" id="2514304at2759"/>
<name>E3JSK2_PUCGT</name>
<dbReference type="Pfam" id="PF20515">
    <property type="entry name" value="2OG-FeII_Oxy_6"/>
    <property type="match status" value="1"/>
</dbReference>
<protein>
    <recommendedName>
        <fullName evidence="2">Tet-like 2OG-Fe(II) oxygenase domain-containing protein</fullName>
    </recommendedName>
</protein>
<dbReference type="InterPro" id="IPR046798">
    <property type="entry name" value="2OG-FeII_Oxy_6"/>
</dbReference>
<evidence type="ECO:0000313" key="4">
    <source>
        <dbReference type="Proteomes" id="UP000008783"/>
    </source>
</evidence>
<evidence type="ECO:0000259" key="2">
    <source>
        <dbReference type="Pfam" id="PF20515"/>
    </source>
</evidence>
<dbReference type="GeneID" id="10547257"/>
<feature type="compositionally biased region" description="Polar residues" evidence="1">
    <location>
        <begin position="1"/>
        <end position="12"/>
    </location>
</feature>
<feature type="region of interest" description="Disordered" evidence="1">
    <location>
        <begin position="1"/>
        <end position="86"/>
    </location>
</feature>
<keyword evidence="4" id="KW-1185">Reference proteome</keyword>
<proteinExistence type="predicted"/>
<evidence type="ECO:0000313" key="3">
    <source>
        <dbReference type="EMBL" id="EFP74975.2"/>
    </source>
</evidence>
<gene>
    <name evidence="3" type="ORF">PGTG_01568</name>
</gene>
<dbReference type="Proteomes" id="UP000008783">
    <property type="component" value="Unassembled WGS sequence"/>
</dbReference>
<evidence type="ECO:0000256" key="1">
    <source>
        <dbReference type="SAM" id="MobiDB-lite"/>
    </source>
</evidence>
<dbReference type="VEuPathDB" id="FungiDB:PGTG_01568"/>
<organism evidence="3 4">
    <name type="scientific">Puccinia graminis f. sp. tritici (strain CRL 75-36-700-3 / race SCCL)</name>
    <name type="common">Black stem rust fungus</name>
    <dbReference type="NCBI Taxonomy" id="418459"/>
    <lineage>
        <taxon>Eukaryota</taxon>
        <taxon>Fungi</taxon>
        <taxon>Dikarya</taxon>
        <taxon>Basidiomycota</taxon>
        <taxon>Pucciniomycotina</taxon>
        <taxon>Pucciniomycetes</taxon>
        <taxon>Pucciniales</taxon>
        <taxon>Pucciniaceae</taxon>
        <taxon>Puccinia</taxon>
    </lineage>
</organism>
<reference key="1">
    <citation type="submission" date="2007-01" db="EMBL/GenBank/DDBJ databases">
        <title>The Genome Sequence of Puccinia graminis f. sp. tritici Strain CRL 75-36-700-3.</title>
        <authorList>
            <consortium name="The Broad Institute Genome Sequencing Platform"/>
            <person name="Birren B."/>
            <person name="Lander E."/>
            <person name="Galagan J."/>
            <person name="Nusbaum C."/>
            <person name="Devon K."/>
            <person name="Cuomo C."/>
            <person name="Jaffe D."/>
            <person name="Butler J."/>
            <person name="Alvarez P."/>
            <person name="Gnerre S."/>
            <person name="Grabherr M."/>
            <person name="Mauceli E."/>
            <person name="Brockman W."/>
            <person name="Young S."/>
            <person name="LaButti K."/>
            <person name="Sykes S."/>
            <person name="DeCaprio D."/>
            <person name="Crawford M."/>
            <person name="Koehrsen M."/>
            <person name="Engels R."/>
            <person name="Montgomery P."/>
            <person name="Pearson M."/>
            <person name="Howarth C."/>
            <person name="Larson L."/>
            <person name="White J."/>
            <person name="Zeng Q."/>
            <person name="Kodira C."/>
            <person name="Yandava C."/>
            <person name="Alvarado L."/>
            <person name="O'Leary S."/>
            <person name="Szabo L."/>
            <person name="Dean R."/>
            <person name="Schein J."/>
        </authorList>
    </citation>
    <scope>NUCLEOTIDE SEQUENCE</scope>
    <source>
        <strain>CRL 75-36-700-3</strain>
    </source>
</reference>
<dbReference type="AlphaFoldDB" id="E3JSK2"/>